<organism evidence="1 2">
    <name type="scientific">Massilia orientalis</name>
    <dbReference type="NCBI Taxonomy" id="3050128"/>
    <lineage>
        <taxon>Bacteria</taxon>
        <taxon>Pseudomonadati</taxon>
        <taxon>Pseudomonadota</taxon>
        <taxon>Betaproteobacteria</taxon>
        <taxon>Burkholderiales</taxon>
        <taxon>Oxalobacteraceae</taxon>
        <taxon>Telluria group</taxon>
        <taxon>Massilia</taxon>
    </lineage>
</organism>
<protein>
    <submittedName>
        <fullName evidence="1">TetR/AcrR family transcriptional regulator</fullName>
    </submittedName>
</protein>
<accession>A0ACC7MNK7</accession>
<dbReference type="EMBL" id="JASNRB020000031">
    <property type="protein sequence ID" value="MFJ1471996.1"/>
    <property type="molecule type" value="Genomic_DNA"/>
</dbReference>
<dbReference type="Proteomes" id="UP001168096">
    <property type="component" value="Unassembled WGS sequence"/>
</dbReference>
<comment type="caution">
    <text evidence="1">The sequence shown here is derived from an EMBL/GenBank/DDBJ whole genome shotgun (WGS) entry which is preliminary data.</text>
</comment>
<sequence length="231" mass="25279">MPKTLPSSDNTEQPVQERADGERPKLRGRPRKEHAGNIDAEILKAAIALFDEMGFDGTAMEAVAARAGISKRTLYMRYPDKKALIKAVITSIVGNARNPDPPAFVDMRSCLMFHVENFFMICNDPGMRVLMAMGDKPSPTVRELTSLGQEITYELGIRHIVQTIVDTAGRVGMTVHEPAFYAASLLDLAMAHYQRYRALGATVGIATTRVASIRIVNLLFAGMQADCAAPN</sequence>
<name>A0ACC7MNK7_9BURK</name>
<gene>
    <name evidence="1" type="ORF">QPK29_030120</name>
</gene>
<evidence type="ECO:0000313" key="2">
    <source>
        <dbReference type="Proteomes" id="UP001168096"/>
    </source>
</evidence>
<evidence type="ECO:0000313" key="1">
    <source>
        <dbReference type="EMBL" id="MFJ1471996.1"/>
    </source>
</evidence>
<reference evidence="1" key="1">
    <citation type="submission" date="2024-11" db="EMBL/GenBank/DDBJ databases">
        <title>Description of Massilia orientalis sp. nov., isolated from rhizosphere soil of Ageratina adenophora.</title>
        <authorList>
            <person name="Wang Y."/>
        </authorList>
    </citation>
    <scope>NUCLEOTIDE SEQUENCE</scope>
    <source>
        <strain evidence="1">YIM B02787</strain>
    </source>
</reference>
<keyword evidence="2" id="KW-1185">Reference proteome</keyword>
<proteinExistence type="predicted"/>